<dbReference type="PANTHER" id="PTHR10159">
    <property type="entry name" value="DUAL SPECIFICITY PROTEIN PHOSPHATASE"/>
    <property type="match status" value="1"/>
</dbReference>
<evidence type="ECO:0000313" key="9">
    <source>
        <dbReference type="Proteomes" id="UP000193560"/>
    </source>
</evidence>
<feature type="region of interest" description="Disordered" evidence="5">
    <location>
        <begin position="207"/>
        <end position="227"/>
    </location>
</feature>
<feature type="compositionally biased region" description="Low complexity" evidence="5">
    <location>
        <begin position="369"/>
        <end position="392"/>
    </location>
</feature>
<feature type="region of interest" description="Disordered" evidence="5">
    <location>
        <begin position="467"/>
        <end position="523"/>
    </location>
</feature>
<feature type="compositionally biased region" description="Polar residues" evidence="5">
    <location>
        <begin position="82"/>
        <end position="101"/>
    </location>
</feature>
<dbReference type="SMART" id="SM00195">
    <property type="entry name" value="DSPc"/>
    <property type="match status" value="1"/>
</dbReference>
<comment type="caution">
    <text evidence="8">The sequence shown here is derived from an EMBL/GenBank/DDBJ whole genome shotgun (WGS) entry which is preliminary data.</text>
</comment>
<dbReference type="PROSITE" id="PS50056">
    <property type="entry name" value="TYR_PHOSPHATASE_2"/>
    <property type="match status" value="1"/>
</dbReference>
<evidence type="ECO:0000256" key="3">
    <source>
        <dbReference type="ARBA" id="ARBA00022801"/>
    </source>
</evidence>
<evidence type="ECO:0000259" key="6">
    <source>
        <dbReference type="PROSITE" id="PS50054"/>
    </source>
</evidence>
<name>A0A1X2HK91_9FUNG</name>
<dbReference type="InterPro" id="IPR029021">
    <property type="entry name" value="Prot-tyrosine_phosphatase-like"/>
</dbReference>
<organism evidence="8 9">
    <name type="scientific">Absidia repens</name>
    <dbReference type="NCBI Taxonomy" id="90262"/>
    <lineage>
        <taxon>Eukaryota</taxon>
        <taxon>Fungi</taxon>
        <taxon>Fungi incertae sedis</taxon>
        <taxon>Mucoromycota</taxon>
        <taxon>Mucoromycotina</taxon>
        <taxon>Mucoromycetes</taxon>
        <taxon>Mucorales</taxon>
        <taxon>Cunninghamellaceae</taxon>
        <taxon>Absidia</taxon>
    </lineage>
</organism>
<dbReference type="STRING" id="90262.A0A1X2HK91"/>
<feature type="compositionally biased region" description="Basic and acidic residues" evidence="5">
    <location>
        <begin position="572"/>
        <end position="581"/>
    </location>
</feature>
<dbReference type="EMBL" id="MCGE01000062">
    <property type="protein sequence ID" value="ORY99477.1"/>
    <property type="molecule type" value="Genomic_DNA"/>
</dbReference>
<feature type="region of interest" description="Disordered" evidence="5">
    <location>
        <begin position="369"/>
        <end position="394"/>
    </location>
</feature>
<evidence type="ECO:0000256" key="2">
    <source>
        <dbReference type="ARBA" id="ARBA00013064"/>
    </source>
</evidence>
<dbReference type="PROSITE" id="PS50054">
    <property type="entry name" value="TYR_PHOSPHATASE_DUAL"/>
    <property type="match status" value="1"/>
</dbReference>
<feature type="domain" description="Tyrosine-protein phosphatase" evidence="6">
    <location>
        <begin position="750"/>
        <end position="898"/>
    </location>
</feature>
<feature type="compositionally biased region" description="Low complexity" evidence="5">
    <location>
        <begin position="153"/>
        <end position="162"/>
    </location>
</feature>
<dbReference type="EC" id="3.1.3.48" evidence="2"/>
<feature type="compositionally biased region" description="Low complexity" evidence="5">
    <location>
        <begin position="214"/>
        <end position="225"/>
    </location>
</feature>
<accession>A0A1X2HK91</accession>
<dbReference type="GO" id="GO:0004725">
    <property type="term" value="F:protein tyrosine phosphatase activity"/>
    <property type="evidence" value="ECO:0007669"/>
    <property type="project" value="UniProtKB-EC"/>
</dbReference>
<dbReference type="InterPro" id="IPR036873">
    <property type="entry name" value="Rhodanese-like_dom_sf"/>
</dbReference>
<evidence type="ECO:0000256" key="5">
    <source>
        <dbReference type="SAM" id="MobiDB-lite"/>
    </source>
</evidence>
<keyword evidence="9" id="KW-1185">Reference proteome</keyword>
<feature type="compositionally biased region" description="Basic residues" evidence="5">
    <location>
        <begin position="1"/>
        <end position="10"/>
    </location>
</feature>
<dbReference type="SUPFAM" id="SSF52799">
    <property type="entry name" value="(Phosphotyrosine protein) phosphatases II"/>
    <property type="match status" value="1"/>
</dbReference>
<feature type="compositionally biased region" description="Low complexity" evidence="5">
    <location>
        <begin position="549"/>
        <end position="569"/>
    </location>
</feature>
<sequence length="948" mass="105297">MLFPRYRKPKRLDDDDDDDSTPSTVPKKSSLADAFFRKLPIAFTRRTRSKTSLLSSADESGVASLPRHSTSLPNIAIEKHSPLSSRQTRGAGSPSLSTSTHSYKRQRCTTSVNPAPLPHRQRHSLLFEHVTIQKRHSIQPELQQLSKLTLDTNTNTSANTDSSKQRHSYTFGKQQEMKKLSLKDLVLDASQEKKLDLFLAQRQAPRPACGVNQPTTLGTSSTPSLVVPQRSSSHQLLSPPKKLLIRAHSTSSSSIHQQQEDTTEYHHSPLDSATLYKMLEEMKQRQTNNNIMLIDVRHLVDYQRQRICGSLNVNLPSLLIKRYQRGAVSNFHLENFITTAEGREHYLAQRQASTNSTTSSSTSTLSSELIGSSLSSSPSSLSSSPLTPTSSSAENDYSNKGIIWVVYDADMNEQYKSTQAWTLLNVLCKAAIDTEDQVHYLAGGFHAFITDDSQDAQRWIEGTDSDISMKRHQNNSYNDLHSYGNSKDQTTLSLSTSSGTPTLQQKRLSKVSPRRSLSYTIGDGTKIQQQTSLFSLDTQAARENNANALARRANRRSQQLQQQQLSNQQHLAGKDEGDKNNNRLRQPAAITPIPSKLFNKHNNDNNNNDNCIQHDPLDQRIHNNNINNSSASLLSIPSLHSTTTGATGTSYSSSSTSLASSSSSFSVSPTMTPIAAPPPPFLSSTASLSLSSSSSSSKTTLIASAGNGITTTSNNPPFLARVMEEEDDDELIGQMTADISPRTETDFDFTISEIIPGFLYVGPEIETNEQAEQLLARPIRRVLNMAEECHDRPLEQHHDHLIYRKIAARDTVEMRNIDNVMMEAVGFIEEAKRYHEAIYVHCKAGKSRSVTVILAYLVSCEKWTLKQSYRHVIKARPNMSPNIGFIAELMKLENQVHGRVSSFMETDWHTASLPSPGFAHELQKLQSAWERSPSTPTVPSHLLNPPSV</sequence>
<feature type="domain" description="Tyrosine specific protein phosphatases" evidence="7">
    <location>
        <begin position="819"/>
        <end position="879"/>
    </location>
</feature>
<feature type="region of interest" description="Disordered" evidence="5">
    <location>
        <begin position="1"/>
        <end position="29"/>
    </location>
</feature>
<evidence type="ECO:0000259" key="7">
    <source>
        <dbReference type="PROSITE" id="PS50056"/>
    </source>
</evidence>
<feature type="compositionally biased region" description="Polar residues" evidence="5">
    <location>
        <begin position="474"/>
        <end position="488"/>
    </location>
</feature>
<dbReference type="SUPFAM" id="SSF52821">
    <property type="entry name" value="Rhodanese/Cell cycle control phosphatase"/>
    <property type="match status" value="1"/>
</dbReference>
<feature type="region of interest" description="Disordered" evidence="5">
    <location>
        <begin position="641"/>
        <end position="671"/>
    </location>
</feature>
<dbReference type="OrthoDB" id="273181at2759"/>
<feature type="region of interest" description="Disordered" evidence="5">
    <location>
        <begin position="929"/>
        <end position="948"/>
    </location>
</feature>
<dbReference type="CDD" id="cd14498">
    <property type="entry name" value="DSP"/>
    <property type="match status" value="1"/>
</dbReference>
<dbReference type="Pfam" id="PF00782">
    <property type="entry name" value="DSPc"/>
    <property type="match status" value="1"/>
</dbReference>
<feature type="region of interest" description="Disordered" evidence="5">
    <location>
        <begin position="153"/>
        <end position="172"/>
    </location>
</feature>
<gene>
    <name evidence="8" type="ORF">BCR42DRAFT_430262</name>
</gene>
<dbReference type="InterPro" id="IPR000387">
    <property type="entry name" value="Tyr_Pase_dom"/>
</dbReference>
<dbReference type="Gene3D" id="3.40.250.10">
    <property type="entry name" value="Rhodanese-like domain"/>
    <property type="match status" value="1"/>
</dbReference>
<dbReference type="InterPro" id="IPR020422">
    <property type="entry name" value="TYR_PHOSPHATASE_DUAL_dom"/>
</dbReference>
<proteinExistence type="inferred from homology"/>
<feature type="region of interest" description="Disordered" evidence="5">
    <location>
        <begin position="549"/>
        <end position="616"/>
    </location>
</feature>
<evidence type="ECO:0000313" key="8">
    <source>
        <dbReference type="EMBL" id="ORY99477.1"/>
    </source>
</evidence>
<dbReference type="Proteomes" id="UP000193560">
    <property type="component" value="Unassembled WGS sequence"/>
</dbReference>
<protein>
    <recommendedName>
        <fullName evidence="2">protein-tyrosine-phosphatase</fullName>
        <ecNumber evidence="2">3.1.3.48</ecNumber>
    </recommendedName>
</protein>
<dbReference type="Gene3D" id="3.90.190.10">
    <property type="entry name" value="Protein tyrosine phosphatase superfamily"/>
    <property type="match status" value="1"/>
</dbReference>
<dbReference type="PANTHER" id="PTHR10159:SF530">
    <property type="entry name" value="DUAL SPECIFICITY PROTEIN PHOSPHATASE DDB_G0271350-RELATED"/>
    <property type="match status" value="1"/>
</dbReference>
<keyword evidence="3" id="KW-0378">Hydrolase</keyword>
<dbReference type="GO" id="GO:0043409">
    <property type="term" value="P:negative regulation of MAPK cascade"/>
    <property type="evidence" value="ECO:0007669"/>
    <property type="project" value="TreeGrafter"/>
</dbReference>
<feature type="compositionally biased region" description="Low complexity" evidence="5">
    <location>
        <begin position="489"/>
        <end position="505"/>
    </location>
</feature>
<evidence type="ECO:0000256" key="4">
    <source>
        <dbReference type="ARBA" id="ARBA00022912"/>
    </source>
</evidence>
<comment type="similarity">
    <text evidence="1">Belongs to the protein-tyrosine phosphatase family. Non-receptor class dual specificity subfamily.</text>
</comment>
<feature type="region of interest" description="Disordered" evidence="5">
    <location>
        <begin position="47"/>
        <end position="119"/>
    </location>
</feature>
<reference evidence="8 9" key="1">
    <citation type="submission" date="2016-07" db="EMBL/GenBank/DDBJ databases">
        <title>Pervasive Adenine N6-methylation of Active Genes in Fungi.</title>
        <authorList>
            <consortium name="DOE Joint Genome Institute"/>
            <person name="Mondo S.J."/>
            <person name="Dannebaum R.O."/>
            <person name="Kuo R.C."/>
            <person name="Labutti K."/>
            <person name="Haridas S."/>
            <person name="Kuo A."/>
            <person name="Salamov A."/>
            <person name="Ahrendt S.R."/>
            <person name="Lipzen A."/>
            <person name="Sullivan W."/>
            <person name="Andreopoulos W.B."/>
            <person name="Clum A."/>
            <person name="Lindquist E."/>
            <person name="Daum C."/>
            <person name="Ramamoorthy G.K."/>
            <person name="Gryganskyi A."/>
            <person name="Culley D."/>
            <person name="Magnuson J.K."/>
            <person name="James T.Y."/>
            <person name="O'Malley M.A."/>
            <person name="Stajich J.E."/>
            <person name="Spatafora J.W."/>
            <person name="Visel A."/>
            <person name="Grigoriev I.V."/>
        </authorList>
    </citation>
    <scope>NUCLEOTIDE SEQUENCE [LARGE SCALE GENOMIC DNA]</scope>
    <source>
        <strain evidence="8 9">NRRL 1336</strain>
    </source>
</reference>
<dbReference type="InterPro" id="IPR000340">
    <property type="entry name" value="Dual-sp_phosphatase_cat-dom"/>
</dbReference>
<evidence type="ECO:0000256" key="1">
    <source>
        <dbReference type="ARBA" id="ARBA00008601"/>
    </source>
</evidence>
<dbReference type="AlphaFoldDB" id="A0A1X2HK91"/>
<dbReference type="GO" id="GO:0005737">
    <property type="term" value="C:cytoplasm"/>
    <property type="evidence" value="ECO:0007669"/>
    <property type="project" value="TreeGrafter"/>
</dbReference>
<keyword evidence="4" id="KW-0904">Protein phosphatase</keyword>